<dbReference type="GO" id="GO:0005230">
    <property type="term" value="F:extracellular ligand-gated monoatomic ion channel activity"/>
    <property type="evidence" value="ECO:0007669"/>
    <property type="project" value="InterPro"/>
</dbReference>
<proteinExistence type="inferred from homology"/>
<evidence type="ECO:0000256" key="2">
    <source>
        <dbReference type="ARBA" id="ARBA00022692"/>
    </source>
</evidence>
<keyword evidence="2 5" id="KW-0812">Transmembrane</keyword>
<dbReference type="CDD" id="cd18997">
    <property type="entry name" value="LGIC_ECD_nAChR"/>
    <property type="match status" value="1"/>
</dbReference>
<name>A0A8S3V121_MYTED</name>
<dbReference type="InterPro" id="IPR006202">
    <property type="entry name" value="Neur_chan_lig-bd"/>
</dbReference>
<dbReference type="SUPFAM" id="SSF63712">
    <property type="entry name" value="Nicotinic receptor ligand binding domain-like"/>
    <property type="match status" value="1"/>
</dbReference>
<dbReference type="Pfam" id="PF02931">
    <property type="entry name" value="Neur_chan_LBD"/>
    <property type="match status" value="1"/>
</dbReference>
<feature type="domain" description="Neurotransmitter-gated ion-channel ligand-binding" evidence="6">
    <location>
        <begin position="8"/>
        <end position="160"/>
    </location>
</feature>
<evidence type="ECO:0000256" key="5">
    <source>
        <dbReference type="RuleBase" id="RU000687"/>
    </source>
</evidence>
<dbReference type="InterPro" id="IPR036734">
    <property type="entry name" value="Neur_chan_lig-bd_sf"/>
</dbReference>
<dbReference type="InterPro" id="IPR036719">
    <property type="entry name" value="Neuro-gated_channel_TM_sf"/>
</dbReference>
<dbReference type="GO" id="GO:0004888">
    <property type="term" value="F:transmembrane signaling receptor activity"/>
    <property type="evidence" value="ECO:0007669"/>
    <property type="project" value="InterPro"/>
</dbReference>
<evidence type="ECO:0000313" key="9">
    <source>
        <dbReference type="Proteomes" id="UP000683360"/>
    </source>
</evidence>
<dbReference type="OrthoDB" id="6050817at2759"/>
<dbReference type="Pfam" id="PF02932">
    <property type="entry name" value="Neur_chan_memb"/>
    <property type="match status" value="1"/>
</dbReference>
<dbReference type="InterPro" id="IPR006201">
    <property type="entry name" value="Neur_channel"/>
</dbReference>
<feature type="transmembrane region" description="Helical" evidence="5">
    <location>
        <begin position="315"/>
        <end position="334"/>
    </location>
</feature>
<evidence type="ECO:0000259" key="7">
    <source>
        <dbReference type="Pfam" id="PF02932"/>
    </source>
</evidence>
<protein>
    <submittedName>
        <fullName evidence="8">CHRNA10</fullName>
    </submittedName>
</protein>
<dbReference type="PROSITE" id="PS00236">
    <property type="entry name" value="NEUROTR_ION_CHANNEL"/>
    <property type="match status" value="1"/>
</dbReference>
<evidence type="ECO:0000313" key="8">
    <source>
        <dbReference type="EMBL" id="CAG2247281.1"/>
    </source>
</evidence>
<dbReference type="CDD" id="cd19051">
    <property type="entry name" value="LGIC_TM_cation"/>
    <property type="match status" value="1"/>
</dbReference>
<organism evidence="8 9">
    <name type="scientific">Mytilus edulis</name>
    <name type="common">Blue mussel</name>
    <dbReference type="NCBI Taxonomy" id="6550"/>
    <lineage>
        <taxon>Eukaryota</taxon>
        <taxon>Metazoa</taxon>
        <taxon>Spiralia</taxon>
        <taxon>Lophotrochozoa</taxon>
        <taxon>Mollusca</taxon>
        <taxon>Bivalvia</taxon>
        <taxon>Autobranchia</taxon>
        <taxon>Pteriomorphia</taxon>
        <taxon>Mytilida</taxon>
        <taxon>Mytiloidea</taxon>
        <taxon>Mytilidae</taxon>
        <taxon>Mytilinae</taxon>
        <taxon>Mytilus</taxon>
    </lineage>
</organism>
<dbReference type="SUPFAM" id="SSF90112">
    <property type="entry name" value="Neurotransmitter-gated ion-channel transmembrane pore"/>
    <property type="match status" value="1"/>
</dbReference>
<dbReference type="EMBL" id="CAJPWZ010002894">
    <property type="protein sequence ID" value="CAG2247281.1"/>
    <property type="molecule type" value="Genomic_DNA"/>
</dbReference>
<evidence type="ECO:0000256" key="3">
    <source>
        <dbReference type="ARBA" id="ARBA00022989"/>
    </source>
</evidence>
<dbReference type="PANTHER" id="PTHR18945">
    <property type="entry name" value="NEUROTRANSMITTER GATED ION CHANNEL"/>
    <property type="match status" value="1"/>
</dbReference>
<comment type="caution">
    <text evidence="5">Lacks conserved residue(s) required for the propagation of feature annotation.</text>
</comment>
<evidence type="ECO:0000256" key="1">
    <source>
        <dbReference type="ARBA" id="ARBA00004141"/>
    </source>
</evidence>
<evidence type="ECO:0000259" key="6">
    <source>
        <dbReference type="Pfam" id="PF02931"/>
    </source>
</evidence>
<feature type="domain" description="Neurotransmitter-gated ion-channel transmembrane" evidence="7">
    <location>
        <begin position="167"/>
        <end position="276"/>
    </location>
</feature>
<dbReference type="Gene3D" id="1.20.58.390">
    <property type="entry name" value="Neurotransmitter-gated ion-channel transmembrane domain"/>
    <property type="match status" value="1"/>
</dbReference>
<feature type="transmembrane region" description="Helical" evidence="5">
    <location>
        <begin position="222"/>
        <end position="245"/>
    </location>
</feature>
<dbReference type="Proteomes" id="UP000683360">
    <property type="component" value="Unassembled WGS sequence"/>
</dbReference>
<gene>
    <name evidence="8" type="ORF">MEDL_59196</name>
</gene>
<reference evidence="8" key="1">
    <citation type="submission" date="2021-03" db="EMBL/GenBank/DDBJ databases">
        <authorList>
            <person name="Bekaert M."/>
        </authorList>
    </citation>
    <scope>NUCLEOTIDE SEQUENCE</scope>
</reference>
<evidence type="ECO:0000256" key="4">
    <source>
        <dbReference type="ARBA" id="ARBA00023136"/>
    </source>
</evidence>
<keyword evidence="5" id="KW-0406">Ion transport</keyword>
<dbReference type="InterPro" id="IPR038050">
    <property type="entry name" value="Neuro_actylchol_rec"/>
</dbReference>
<dbReference type="GO" id="GO:0016020">
    <property type="term" value="C:membrane"/>
    <property type="evidence" value="ECO:0007669"/>
    <property type="project" value="UniProtKB-SubCell"/>
</dbReference>
<sequence>MNHKSHAKAWKDCQLTWDPNEFEGITILRVPYSRLWIPDIALYERVSDEFYGLKDYPVELHPDGSVKYNFPSTVQVVCNVDVTNFPFDTQVCPLKFSSWTYHGLHMNVTSKSMTADLSNLKENVEWIIRGGPAHRRVSYFESIPYPYPDVTFNIFLERKPAYYVTNILMPSLLITCIAILGFLLPVDCGEKIGLELTVMLAISVFQLLVADKLPPSSFSTPWIVVYFNFTLFISGIASFIQVIVLNLHHRADQQMSEWIVFNVLQPLATITFTDVPGFTACRFISKQDENMIKQKIFIPEDAQLWILLARCVDRLGLMLFLLTFSVGTGIIFASF</sequence>
<dbReference type="InterPro" id="IPR006029">
    <property type="entry name" value="Neurotrans-gated_channel_TM"/>
</dbReference>
<keyword evidence="5" id="KW-0407">Ion channel</keyword>
<dbReference type="AlphaFoldDB" id="A0A8S3V121"/>
<dbReference type="Gene3D" id="2.70.170.10">
    <property type="entry name" value="Neurotransmitter-gated ion-channel ligand-binding domain"/>
    <property type="match status" value="1"/>
</dbReference>
<keyword evidence="3 5" id="KW-1133">Transmembrane helix</keyword>
<accession>A0A8S3V121</accession>
<dbReference type="PRINTS" id="PR00252">
    <property type="entry name" value="NRIONCHANNEL"/>
</dbReference>
<keyword evidence="5" id="KW-0813">Transport</keyword>
<keyword evidence="4 5" id="KW-0472">Membrane</keyword>
<feature type="transmembrane region" description="Helical" evidence="5">
    <location>
        <begin position="161"/>
        <end position="185"/>
    </location>
</feature>
<dbReference type="InterPro" id="IPR018000">
    <property type="entry name" value="Neurotransmitter_ion_chnl_CS"/>
</dbReference>
<comment type="caution">
    <text evidence="8">The sequence shown here is derived from an EMBL/GenBank/DDBJ whole genome shotgun (WGS) entry which is preliminary data.</text>
</comment>
<comment type="similarity">
    <text evidence="5">Belongs to the ligand-gated ion channel (TC 1.A.9) family.</text>
</comment>
<comment type="subcellular location">
    <subcellularLocation>
        <location evidence="1">Membrane</location>
        <topology evidence="1">Multi-pass membrane protein</topology>
    </subcellularLocation>
</comment>
<dbReference type="FunFam" id="2.70.170.10:FF:000028">
    <property type="entry name" value="AcetylCholine Receptor"/>
    <property type="match status" value="1"/>
</dbReference>
<keyword evidence="9" id="KW-1185">Reference proteome</keyword>